<dbReference type="SUPFAM" id="SSF161098">
    <property type="entry name" value="MetI-like"/>
    <property type="match status" value="1"/>
</dbReference>
<dbReference type="EMBL" id="AGWL01000006">
    <property type="protein sequence ID" value="EKU95044.1"/>
    <property type="molecule type" value="Genomic_DNA"/>
</dbReference>
<dbReference type="Gene3D" id="1.10.3720.10">
    <property type="entry name" value="MetI-like"/>
    <property type="match status" value="1"/>
</dbReference>
<dbReference type="RefSeq" id="WP_007001388.1">
    <property type="nucleotide sequence ID" value="NZ_JH992955.1"/>
</dbReference>
<dbReference type="GO" id="GO:0005886">
    <property type="term" value="C:plasma membrane"/>
    <property type="evidence" value="ECO:0007669"/>
    <property type="project" value="UniProtKB-SubCell"/>
</dbReference>
<sequence>MIRYIVRKIGSWLVLVFLAVNMTYFLASTFLDPASNYAERRPPIPYEQIQRFLEPMYLADTQPLLTRWWHWLTQILTQWNWGLGFVGTGEVNTEIANRALVSAELLVMATVISVILGVALGVYTAARQYKVADRVIMSFSVVCMNLHTAVVSVILVIIGVQINQKAGTTIFYVTGASGGHASFLEFLQRVALPSISLVIINYASYHITQRSLLLDNIEQDYVRTARAKGLTRNQAIRKHAFRTSIIPIATSVAFAIPTVFTGAVVTEQIYAWRGMGDYLVQTITKNDIHGAVATAAFSAVLTAVGAVLSDIFIVLADPRVRVN</sequence>
<protein>
    <recommendedName>
        <fullName evidence="8">ABC transmembrane type-1 domain-containing protein</fullName>
    </recommendedName>
</protein>
<name>K9ECP8_9ACTO</name>
<evidence type="ECO:0000256" key="5">
    <source>
        <dbReference type="ARBA" id="ARBA00022989"/>
    </source>
</evidence>
<gene>
    <name evidence="9" type="ORF">HMPREF9233_01182</name>
</gene>
<dbReference type="CDD" id="cd06261">
    <property type="entry name" value="TM_PBP2"/>
    <property type="match status" value="1"/>
</dbReference>
<feature type="transmembrane region" description="Helical" evidence="7">
    <location>
        <begin position="12"/>
        <end position="31"/>
    </location>
</feature>
<keyword evidence="3" id="KW-1003">Cell membrane</keyword>
<evidence type="ECO:0000256" key="1">
    <source>
        <dbReference type="ARBA" id="ARBA00004651"/>
    </source>
</evidence>
<organism evidence="9 10">
    <name type="scientific">Actinobaculum massiliense ACS-171-V-Col2</name>
    <dbReference type="NCBI Taxonomy" id="883066"/>
    <lineage>
        <taxon>Bacteria</taxon>
        <taxon>Bacillati</taxon>
        <taxon>Actinomycetota</taxon>
        <taxon>Actinomycetes</taxon>
        <taxon>Actinomycetales</taxon>
        <taxon>Actinomycetaceae</taxon>
        <taxon>Actinobaculum</taxon>
    </lineage>
</organism>
<evidence type="ECO:0000256" key="7">
    <source>
        <dbReference type="RuleBase" id="RU363032"/>
    </source>
</evidence>
<keyword evidence="2 7" id="KW-0813">Transport</keyword>
<dbReference type="PATRIC" id="fig|883066.3.peg.1240"/>
<dbReference type="STRING" id="202789.GCA_001457435_00932"/>
<feature type="transmembrane region" description="Helical" evidence="7">
    <location>
        <begin position="291"/>
        <end position="316"/>
    </location>
</feature>
<feature type="transmembrane region" description="Helical" evidence="7">
    <location>
        <begin position="245"/>
        <end position="271"/>
    </location>
</feature>
<keyword evidence="5 7" id="KW-1133">Transmembrane helix</keyword>
<dbReference type="Proteomes" id="UP000009888">
    <property type="component" value="Unassembled WGS sequence"/>
</dbReference>
<dbReference type="PROSITE" id="PS50928">
    <property type="entry name" value="ABC_TM1"/>
    <property type="match status" value="1"/>
</dbReference>
<feature type="transmembrane region" description="Helical" evidence="7">
    <location>
        <begin position="186"/>
        <end position="205"/>
    </location>
</feature>
<comment type="subcellular location">
    <subcellularLocation>
        <location evidence="1 7">Cell membrane</location>
        <topology evidence="1 7">Multi-pass membrane protein</topology>
    </subcellularLocation>
</comment>
<feature type="transmembrane region" description="Helical" evidence="7">
    <location>
        <begin position="105"/>
        <end position="123"/>
    </location>
</feature>
<comment type="caution">
    <text evidence="9">The sequence shown here is derived from an EMBL/GenBank/DDBJ whole genome shotgun (WGS) entry which is preliminary data.</text>
</comment>
<dbReference type="PANTHER" id="PTHR30465:SF0">
    <property type="entry name" value="OLIGOPEPTIDE TRANSPORT SYSTEM PERMEASE PROTEIN APPB"/>
    <property type="match status" value="1"/>
</dbReference>
<evidence type="ECO:0000256" key="4">
    <source>
        <dbReference type="ARBA" id="ARBA00022692"/>
    </source>
</evidence>
<dbReference type="eggNOG" id="COG0601">
    <property type="taxonomic scope" value="Bacteria"/>
</dbReference>
<evidence type="ECO:0000259" key="8">
    <source>
        <dbReference type="PROSITE" id="PS50928"/>
    </source>
</evidence>
<dbReference type="Pfam" id="PF00528">
    <property type="entry name" value="BPD_transp_1"/>
    <property type="match status" value="1"/>
</dbReference>
<keyword evidence="4 7" id="KW-0812">Transmembrane</keyword>
<feature type="transmembrane region" description="Helical" evidence="7">
    <location>
        <begin position="135"/>
        <end position="162"/>
    </location>
</feature>
<evidence type="ECO:0000256" key="2">
    <source>
        <dbReference type="ARBA" id="ARBA00022448"/>
    </source>
</evidence>
<proteinExistence type="inferred from homology"/>
<reference evidence="9 10" key="1">
    <citation type="submission" date="2012-09" db="EMBL/GenBank/DDBJ databases">
        <title>The Genome Sequence of Actinobaculum massiliae ACS-171-V-COL2.</title>
        <authorList>
            <consortium name="The Broad Institute Genome Sequencing Platform"/>
            <person name="Earl A."/>
            <person name="Ward D."/>
            <person name="Feldgarden M."/>
            <person name="Gevers D."/>
            <person name="Saerens B."/>
            <person name="Vaneechoutte M."/>
            <person name="Walker B."/>
            <person name="Young S.K."/>
            <person name="Zeng Q."/>
            <person name="Gargeya S."/>
            <person name="Fitzgerald M."/>
            <person name="Haas B."/>
            <person name="Abouelleil A."/>
            <person name="Alvarado L."/>
            <person name="Arachchi H.M."/>
            <person name="Berlin A."/>
            <person name="Chapman S.B."/>
            <person name="Goldberg J."/>
            <person name="Griggs A."/>
            <person name="Gujja S."/>
            <person name="Hansen M."/>
            <person name="Howarth C."/>
            <person name="Imamovic A."/>
            <person name="Larimer J."/>
            <person name="McCowen C."/>
            <person name="Montmayeur A."/>
            <person name="Murphy C."/>
            <person name="Neiman D."/>
            <person name="Pearson M."/>
            <person name="Priest M."/>
            <person name="Roberts A."/>
            <person name="Saif S."/>
            <person name="Shea T."/>
            <person name="Sisk P."/>
            <person name="Sykes S."/>
            <person name="Wortman J."/>
            <person name="Nusbaum C."/>
            <person name="Birren B."/>
        </authorList>
    </citation>
    <scope>NUCLEOTIDE SEQUENCE [LARGE SCALE GENOMIC DNA]</scope>
    <source>
        <strain evidence="10">ACS-171-V-Col2</strain>
    </source>
</reference>
<evidence type="ECO:0000313" key="10">
    <source>
        <dbReference type="Proteomes" id="UP000009888"/>
    </source>
</evidence>
<feature type="domain" description="ABC transmembrane type-1" evidence="8">
    <location>
        <begin position="99"/>
        <end position="313"/>
    </location>
</feature>
<evidence type="ECO:0000256" key="6">
    <source>
        <dbReference type="ARBA" id="ARBA00023136"/>
    </source>
</evidence>
<accession>K9ECP8</accession>
<dbReference type="InterPro" id="IPR000515">
    <property type="entry name" value="MetI-like"/>
</dbReference>
<dbReference type="AlphaFoldDB" id="K9ECP8"/>
<evidence type="ECO:0000313" key="9">
    <source>
        <dbReference type="EMBL" id="EKU95044.1"/>
    </source>
</evidence>
<dbReference type="InterPro" id="IPR035906">
    <property type="entry name" value="MetI-like_sf"/>
</dbReference>
<dbReference type="GO" id="GO:0055085">
    <property type="term" value="P:transmembrane transport"/>
    <property type="evidence" value="ECO:0007669"/>
    <property type="project" value="InterPro"/>
</dbReference>
<dbReference type="HOGENOM" id="CLU_036879_1_2_11"/>
<comment type="similarity">
    <text evidence="7">Belongs to the binding-protein-dependent transport system permease family.</text>
</comment>
<keyword evidence="6 7" id="KW-0472">Membrane</keyword>
<evidence type="ECO:0000256" key="3">
    <source>
        <dbReference type="ARBA" id="ARBA00022475"/>
    </source>
</evidence>
<keyword evidence="10" id="KW-1185">Reference proteome</keyword>
<dbReference type="PANTHER" id="PTHR30465">
    <property type="entry name" value="INNER MEMBRANE ABC TRANSPORTER"/>
    <property type="match status" value="1"/>
</dbReference>